<proteinExistence type="predicted"/>
<gene>
    <name evidence="2" type="ORF">AVEN_79913_1</name>
</gene>
<evidence type="ECO:0000313" key="2">
    <source>
        <dbReference type="EMBL" id="GBN21928.1"/>
    </source>
</evidence>
<sequence length="134" mass="15522">SRSEVTRGLFYDCPHDFDTCQIARTIPVLVPLFQTSVPPTDDFFYLDVRFKQHQEASFPVEKRTEESTVENRTNELDGRTPPYKIGQKNSMEELFSQKRTKELDGSTPCIWCVKQDRPCRPRGSAMRPPLPLEI</sequence>
<name>A0A4Y2M4D4_ARAVE</name>
<protein>
    <submittedName>
        <fullName evidence="2">Uncharacterized protein</fullName>
    </submittedName>
</protein>
<dbReference type="Proteomes" id="UP000499080">
    <property type="component" value="Unassembled WGS sequence"/>
</dbReference>
<reference evidence="2 3" key="1">
    <citation type="journal article" date="2019" name="Sci. Rep.">
        <title>Orb-weaving spider Araneus ventricosus genome elucidates the spidroin gene catalogue.</title>
        <authorList>
            <person name="Kono N."/>
            <person name="Nakamura H."/>
            <person name="Ohtoshi R."/>
            <person name="Moran D.A.P."/>
            <person name="Shinohara A."/>
            <person name="Yoshida Y."/>
            <person name="Fujiwara M."/>
            <person name="Mori M."/>
            <person name="Tomita M."/>
            <person name="Arakawa K."/>
        </authorList>
    </citation>
    <scope>NUCLEOTIDE SEQUENCE [LARGE SCALE GENOMIC DNA]</scope>
</reference>
<comment type="caution">
    <text evidence="2">The sequence shown here is derived from an EMBL/GenBank/DDBJ whole genome shotgun (WGS) entry which is preliminary data.</text>
</comment>
<feature type="region of interest" description="Disordered" evidence="1">
    <location>
        <begin position="59"/>
        <end position="86"/>
    </location>
</feature>
<accession>A0A4Y2M4D4</accession>
<organism evidence="2 3">
    <name type="scientific">Araneus ventricosus</name>
    <name type="common">Orbweaver spider</name>
    <name type="synonym">Epeira ventricosa</name>
    <dbReference type="NCBI Taxonomy" id="182803"/>
    <lineage>
        <taxon>Eukaryota</taxon>
        <taxon>Metazoa</taxon>
        <taxon>Ecdysozoa</taxon>
        <taxon>Arthropoda</taxon>
        <taxon>Chelicerata</taxon>
        <taxon>Arachnida</taxon>
        <taxon>Araneae</taxon>
        <taxon>Araneomorphae</taxon>
        <taxon>Entelegynae</taxon>
        <taxon>Araneoidea</taxon>
        <taxon>Araneidae</taxon>
        <taxon>Araneus</taxon>
    </lineage>
</organism>
<dbReference type="EMBL" id="BGPR01121602">
    <property type="protein sequence ID" value="GBN21928.1"/>
    <property type="molecule type" value="Genomic_DNA"/>
</dbReference>
<evidence type="ECO:0000313" key="3">
    <source>
        <dbReference type="Proteomes" id="UP000499080"/>
    </source>
</evidence>
<evidence type="ECO:0000256" key="1">
    <source>
        <dbReference type="SAM" id="MobiDB-lite"/>
    </source>
</evidence>
<keyword evidence="3" id="KW-1185">Reference proteome</keyword>
<dbReference type="AlphaFoldDB" id="A0A4Y2M4D4"/>
<feature type="non-terminal residue" evidence="2">
    <location>
        <position position="1"/>
    </location>
</feature>